<dbReference type="OrthoDB" id="5196903at2"/>
<keyword evidence="2" id="KW-1185">Reference proteome</keyword>
<name>A0A222W1E3_9PSEU</name>
<evidence type="ECO:0000313" key="2">
    <source>
        <dbReference type="Proteomes" id="UP000199494"/>
    </source>
</evidence>
<protein>
    <submittedName>
        <fullName evidence="1">Uncharacterized protein</fullName>
    </submittedName>
</protein>
<reference evidence="1 2" key="1">
    <citation type="submission" date="2016-10" db="EMBL/GenBank/DDBJ databases">
        <authorList>
            <person name="de Groot N.N."/>
        </authorList>
    </citation>
    <scope>NUCLEOTIDE SEQUENCE [LARGE SCALE GENOMIC DNA]</scope>
    <source>
        <strain evidence="1 2">CGMCC 4.5506</strain>
    </source>
</reference>
<dbReference type="KEGG" id="pmad:BAY61_31955"/>
<dbReference type="EMBL" id="FMZE01000015">
    <property type="protein sequence ID" value="SDD98538.1"/>
    <property type="molecule type" value="Genomic_DNA"/>
</dbReference>
<dbReference type="AlphaFoldDB" id="A0A222W1E3"/>
<accession>A0A222W1E3</accession>
<organism evidence="1 2">
    <name type="scientific">Prauserella marina</name>
    <dbReference type="NCBI Taxonomy" id="530584"/>
    <lineage>
        <taxon>Bacteria</taxon>
        <taxon>Bacillati</taxon>
        <taxon>Actinomycetota</taxon>
        <taxon>Actinomycetes</taxon>
        <taxon>Pseudonocardiales</taxon>
        <taxon>Pseudonocardiaceae</taxon>
        <taxon>Prauserella</taxon>
    </lineage>
</organism>
<proteinExistence type="predicted"/>
<gene>
    <name evidence="1" type="ORF">SAMN05421630_115165</name>
</gene>
<sequence>MPSEHREPALTVRPPADLKRDAQATLAERGLQMRAFVVACLAALINDPERFLATLRPHWPDKKPHLGGRAASKREQ</sequence>
<dbReference type="Proteomes" id="UP000199494">
    <property type="component" value="Unassembled WGS sequence"/>
</dbReference>
<evidence type="ECO:0000313" key="1">
    <source>
        <dbReference type="EMBL" id="SDD98538.1"/>
    </source>
</evidence>